<dbReference type="InterPro" id="IPR001188">
    <property type="entry name" value="Sperm_putr-bd"/>
</dbReference>
<keyword evidence="7" id="KW-1185">Reference proteome</keyword>
<dbReference type="Proteomes" id="UP000006094">
    <property type="component" value="Chromosome"/>
</dbReference>
<accession>K0B022</accession>
<dbReference type="GO" id="GO:0019808">
    <property type="term" value="F:polyamine binding"/>
    <property type="evidence" value="ECO:0007669"/>
    <property type="project" value="InterPro"/>
</dbReference>
<dbReference type="HOGENOM" id="CLU_026974_1_3_9"/>
<dbReference type="SUPFAM" id="SSF53850">
    <property type="entry name" value="Periplasmic binding protein-like II"/>
    <property type="match status" value="1"/>
</dbReference>
<dbReference type="GO" id="GO:0015846">
    <property type="term" value="P:polyamine transport"/>
    <property type="evidence" value="ECO:0007669"/>
    <property type="project" value="InterPro"/>
</dbReference>
<dbReference type="PIRSF" id="PIRSF019574">
    <property type="entry name" value="Periplasmic_polyamine_BP"/>
    <property type="match status" value="1"/>
</dbReference>
<evidence type="ECO:0000313" key="6">
    <source>
        <dbReference type="EMBL" id="AFS77971.1"/>
    </source>
</evidence>
<protein>
    <submittedName>
        <fullName evidence="6">Spermidine/putrescine-binding periplasmic protein PotD</fullName>
    </submittedName>
</protein>
<dbReference type="PANTHER" id="PTHR30222:SF17">
    <property type="entry name" value="SPERMIDINE_PUTRESCINE-BINDING PERIPLASMIC PROTEIN"/>
    <property type="match status" value="1"/>
</dbReference>
<dbReference type="eggNOG" id="COG0687">
    <property type="taxonomic scope" value="Bacteria"/>
</dbReference>
<dbReference type="AlphaFoldDB" id="K0B022"/>
<evidence type="ECO:0000256" key="4">
    <source>
        <dbReference type="ARBA" id="ARBA00022764"/>
    </source>
</evidence>
<keyword evidence="2" id="KW-0813">Transport</keyword>
<reference evidence="6 7" key="1">
    <citation type="journal article" date="2012" name="PLoS ONE">
        <title>The purine-utilizing bacterium Clostridium acidurici 9a: a genome-guided metabolic reconsideration.</title>
        <authorList>
            <person name="Hartwich K."/>
            <person name="Poehlein A."/>
            <person name="Daniel R."/>
        </authorList>
    </citation>
    <scope>NUCLEOTIDE SEQUENCE [LARGE SCALE GENOMIC DNA]</scope>
    <source>
        <strain evidence="7">ATCC 7906 / DSM 604 / BCRC 14475 / CIP 104303 / KCTC 5404 / NCIMB 10678 / 9a</strain>
    </source>
</reference>
<dbReference type="GO" id="GO:0042597">
    <property type="term" value="C:periplasmic space"/>
    <property type="evidence" value="ECO:0007669"/>
    <property type="project" value="UniProtKB-SubCell"/>
</dbReference>
<evidence type="ECO:0000313" key="7">
    <source>
        <dbReference type="Proteomes" id="UP000006094"/>
    </source>
</evidence>
<dbReference type="KEGG" id="cad:Curi_c09550"/>
<dbReference type="Gene3D" id="3.40.190.10">
    <property type="entry name" value="Periplasmic binding protein-like II"/>
    <property type="match status" value="2"/>
</dbReference>
<dbReference type="OrthoDB" id="9769319at2"/>
<dbReference type="Pfam" id="PF13416">
    <property type="entry name" value="SBP_bac_8"/>
    <property type="match status" value="1"/>
</dbReference>
<evidence type="ECO:0000256" key="2">
    <source>
        <dbReference type="ARBA" id="ARBA00022448"/>
    </source>
</evidence>
<evidence type="ECO:0000256" key="5">
    <source>
        <dbReference type="PIRSR" id="PIRSR019574-1"/>
    </source>
</evidence>
<dbReference type="PATRIC" id="fig|1128398.3.peg.954"/>
<evidence type="ECO:0000256" key="3">
    <source>
        <dbReference type="ARBA" id="ARBA00022729"/>
    </source>
</evidence>
<evidence type="ECO:0000256" key="1">
    <source>
        <dbReference type="ARBA" id="ARBA00004418"/>
    </source>
</evidence>
<organism evidence="6 7">
    <name type="scientific">Gottschalkia acidurici (strain ATCC 7906 / DSM 604 / BCRC 14475 / CIP 104303 / KCTC 5404 / NCIMB 10678 / 9a)</name>
    <name type="common">Clostridium acidurici</name>
    <dbReference type="NCBI Taxonomy" id="1128398"/>
    <lineage>
        <taxon>Bacteria</taxon>
        <taxon>Bacillati</taxon>
        <taxon>Bacillota</taxon>
        <taxon>Tissierellia</taxon>
        <taxon>Tissierellales</taxon>
        <taxon>Gottschalkiaceae</taxon>
        <taxon>Gottschalkia</taxon>
    </lineage>
</organism>
<dbReference type="PANTHER" id="PTHR30222">
    <property type="entry name" value="SPERMIDINE/PUTRESCINE-BINDING PERIPLASMIC PROTEIN"/>
    <property type="match status" value="1"/>
</dbReference>
<dbReference type="CDD" id="cd13663">
    <property type="entry name" value="PBP2_PotD_PotF_like_2"/>
    <property type="match status" value="1"/>
</dbReference>
<dbReference type="STRING" id="1128398.Curi_c09550"/>
<dbReference type="InterPro" id="IPR006059">
    <property type="entry name" value="SBP"/>
</dbReference>
<dbReference type="PRINTS" id="PR00909">
    <property type="entry name" value="SPERMDNBNDNG"/>
</dbReference>
<dbReference type="RefSeq" id="WP_014967108.1">
    <property type="nucleotide sequence ID" value="NC_018664.1"/>
</dbReference>
<keyword evidence="3" id="KW-0732">Signal</keyword>
<comment type="subcellular location">
    <subcellularLocation>
        <location evidence="1">Periplasm</location>
    </subcellularLocation>
</comment>
<feature type="binding site" evidence="5">
    <location>
        <position position="85"/>
    </location>
    <ligand>
        <name>spermidine</name>
        <dbReference type="ChEBI" id="CHEBI:57834"/>
    </ligand>
</feature>
<sequence length="346" mass="40233">MKRSFKSILAIILVILTGIATVGCGEEKTTLNVYNWGDYIDPEVLKDFEKETGIKVIYDRFDTNEDMYIKVKKGVNYDVLFPSDYMIDKMIKEDLLEKIDFNNVPNYKYIDERFKNLAFDPKNEYSVPYMWGTVGILYNKNMVKEPVDSWDILWDEKYKEQILMLNSQRDSLGVALKKLGYSMNSTNDKELEEAKQELVKQKPLVYSYVGDELKDMMINEEAAMSVVWSGDAGYTMTENSNLAYAIPKEGSNYWFDNIVIPKTVKHKKEAEMFIDFLCRPEVAKRNAEYIGYATPNTEAVKKLPKEVIENKALYPNGEDLNNLEVFIDLDDYVKNYERIWTEVVAE</sequence>
<proteinExistence type="predicted"/>
<name>K0B022_GOTA9</name>
<dbReference type="PROSITE" id="PS51257">
    <property type="entry name" value="PROKAR_LIPOPROTEIN"/>
    <property type="match status" value="1"/>
</dbReference>
<gene>
    <name evidence="6" type="primary">potD</name>
    <name evidence="6" type="ordered locus">Curi_c09550</name>
</gene>
<dbReference type="EMBL" id="CP003326">
    <property type="protein sequence ID" value="AFS77971.1"/>
    <property type="molecule type" value="Genomic_DNA"/>
</dbReference>
<keyword evidence="4" id="KW-0574">Periplasm</keyword>